<dbReference type="Proteomes" id="UP000198596">
    <property type="component" value="Unassembled WGS sequence"/>
</dbReference>
<proteinExistence type="predicted"/>
<keyword evidence="1" id="KW-0812">Transmembrane</keyword>
<keyword evidence="1" id="KW-0472">Membrane</keyword>
<organism evidence="2 3">
    <name type="scientific">Flavobacterium xueshanense</name>
    <dbReference type="NCBI Taxonomy" id="935223"/>
    <lineage>
        <taxon>Bacteria</taxon>
        <taxon>Pseudomonadati</taxon>
        <taxon>Bacteroidota</taxon>
        <taxon>Flavobacteriia</taxon>
        <taxon>Flavobacteriales</taxon>
        <taxon>Flavobacteriaceae</taxon>
        <taxon>Flavobacterium</taxon>
    </lineage>
</organism>
<keyword evidence="1" id="KW-1133">Transmembrane helix</keyword>
<evidence type="ECO:0000313" key="2">
    <source>
        <dbReference type="EMBL" id="SFE43305.1"/>
    </source>
</evidence>
<gene>
    <name evidence="2" type="ORF">SAMN04488131_10214</name>
</gene>
<evidence type="ECO:0000313" key="3">
    <source>
        <dbReference type="Proteomes" id="UP000198596"/>
    </source>
</evidence>
<reference evidence="3" key="1">
    <citation type="submission" date="2016-10" db="EMBL/GenBank/DDBJ databases">
        <authorList>
            <person name="Varghese N."/>
            <person name="Submissions S."/>
        </authorList>
    </citation>
    <scope>NUCLEOTIDE SEQUENCE [LARGE SCALE GENOMIC DNA]</scope>
    <source>
        <strain evidence="3">CGMCC 1.9227</strain>
    </source>
</reference>
<feature type="transmembrane region" description="Helical" evidence="1">
    <location>
        <begin position="36"/>
        <end position="53"/>
    </location>
</feature>
<protein>
    <recommendedName>
        <fullName evidence="4">Phage abortive infection protein</fullName>
    </recommendedName>
</protein>
<keyword evidence="3" id="KW-1185">Reference proteome</keyword>
<sequence length="208" mass="23725">MVGLCFLSVFIFNLPVIFKSYDLSNSSSIGDSIGGITAPVIGIISSILLYLALTKQTESNIDQKLKNESDLILSLFNQLDLELNSLYFKFKNNSVDVKFNGLEALDEFAKRFGIAWNMDHFKEKFSSFKAFYPSGQIIYLIDTINLIDERISSSTLSPEMKNLFKQKLISFYDSKLRDSFDKINNRICANQFLEDDWASKIKVVVAKY</sequence>
<dbReference type="AlphaFoldDB" id="A0A1I2AH41"/>
<accession>A0A1I2AH41</accession>
<evidence type="ECO:0008006" key="4">
    <source>
        <dbReference type="Google" id="ProtNLM"/>
    </source>
</evidence>
<dbReference type="EMBL" id="FONQ01000002">
    <property type="protein sequence ID" value="SFE43305.1"/>
    <property type="molecule type" value="Genomic_DNA"/>
</dbReference>
<evidence type="ECO:0000256" key="1">
    <source>
        <dbReference type="SAM" id="Phobius"/>
    </source>
</evidence>
<name>A0A1I2AH41_9FLAO</name>